<dbReference type="InterPro" id="IPR037523">
    <property type="entry name" value="VOC_core"/>
</dbReference>
<proteinExistence type="predicted"/>
<comment type="caution">
    <text evidence="3">The sequence shown here is derived from an EMBL/GenBank/DDBJ whole genome shotgun (WGS) entry which is preliminary data.</text>
</comment>
<evidence type="ECO:0000313" key="4">
    <source>
        <dbReference type="Proteomes" id="UP000179454"/>
    </source>
</evidence>
<dbReference type="Pfam" id="PF22658">
    <property type="entry name" value="YycE-like_N"/>
    <property type="match status" value="1"/>
</dbReference>
<evidence type="ECO:0000259" key="1">
    <source>
        <dbReference type="PROSITE" id="PS51819"/>
    </source>
</evidence>
<feature type="domain" description="VOC" evidence="1">
    <location>
        <begin position="6"/>
        <end position="128"/>
    </location>
</feature>
<dbReference type="SUPFAM" id="SSF54593">
    <property type="entry name" value="Glyoxalase/Bleomycin resistance protein/Dihydroxybiphenyl dioxygenase"/>
    <property type="match status" value="1"/>
</dbReference>
<dbReference type="Pfam" id="PF22659">
    <property type="entry name" value="YycE-like_C"/>
    <property type="match status" value="1"/>
</dbReference>
<dbReference type="Proteomes" id="UP000179536">
    <property type="component" value="Unassembled WGS sequence"/>
</dbReference>
<dbReference type="PROSITE" id="PS51819">
    <property type="entry name" value="VOC"/>
    <property type="match status" value="1"/>
</dbReference>
<dbReference type="Gene3D" id="3.10.180.10">
    <property type="entry name" value="2,3-Dihydroxybiphenyl 1,2-Dioxygenase, domain 1"/>
    <property type="match status" value="1"/>
</dbReference>
<keyword evidence="4" id="KW-1185">Reference proteome</keyword>
<dbReference type="InterPro" id="IPR058998">
    <property type="entry name" value="YycE-like_N"/>
</dbReference>
<dbReference type="Proteomes" id="UP000179454">
    <property type="component" value="Unassembled WGS sequence"/>
</dbReference>
<dbReference type="EMBL" id="MBFA02000012">
    <property type="protein sequence ID" value="MUP11860.1"/>
    <property type="molecule type" value="Genomic_DNA"/>
</dbReference>
<evidence type="ECO:0000313" key="3">
    <source>
        <dbReference type="EMBL" id="MUP11860.1"/>
    </source>
</evidence>
<sequence length="132" mass="15304">MIMSAPILRVARPTDSIEGLRPFYQFGLGFEEIASFRDHNGFNGVMFGHKRWPYHLEFTHHIGHSVGRAPTQDNLLVFYLPEEEAWQSAVNRMRDAGFRPVTSYNPYWDNLGRTFEDPDGYRVVLQNSAWAL</sequence>
<dbReference type="InterPro" id="IPR058997">
    <property type="entry name" value="YycE-like_C"/>
</dbReference>
<gene>
    <name evidence="3" type="ORF">BBK91_018525</name>
    <name evidence="2" type="ORF">BBL17_003180</name>
</gene>
<reference evidence="4 5" key="1">
    <citation type="submission" date="2019-11" db="EMBL/GenBank/DDBJ databases">
        <title>Whole-genome sequencing of Allorhizobium vitis.</title>
        <authorList>
            <person name="Gan H.M."/>
            <person name="Savka M.A."/>
        </authorList>
    </citation>
    <scope>NUCLEOTIDE SEQUENCE [LARGE SCALE GENOMIC DNA]</scope>
    <source>
        <strain evidence="3 5">RF2/1</strain>
        <strain evidence="2 4">T1/7</strain>
    </source>
</reference>
<name>A0ABD6HDF9_AGRVI</name>
<dbReference type="CDD" id="cd06587">
    <property type="entry name" value="VOC"/>
    <property type="match status" value="1"/>
</dbReference>
<dbReference type="InterPro" id="IPR029068">
    <property type="entry name" value="Glyas_Bleomycin-R_OHBP_Dase"/>
</dbReference>
<evidence type="ECO:0000313" key="5">
    <source>
        <dbReference type="Proteomes" id="UP000179536"/>
    </source>
</evidence>
<dbReference type="EMBL" id="MBFE02000002">
    <property type="protein sequence ID" value="MUO40801.1"/>
    <property type="molecule type" value="Genomic_DNA"/>
</dbReference>
<organism evidence="3 5">
    <name type="scientific">Agrobacterium vitis</name>
    <name type="common">Rhizobium vitis</name>
    <dbReference type="NCBI Taxonomy" id="373"/>
    <lineage>
        <taxon>Bacteria</taxon>
        <taxon>Pseudomonadati</taxon>
        <taxon>Pseudomonadota</taxon>
        <taxon>Alphaproteobacteria</taxon>
        <taxon>Hyphomicrobiales</taxon>
        <taxon>Rhizobiaceae</taxon>
        <taxon>Rhizobium/Agrobacterium group</taxon>
        <taxon>Agrobacterium</taxon>
    </lineage>
</organism>
<accession>A0ABD6HDF9</accession>
<evidence type="ECO:0000313" key="2">
    <source>
        <dbReference type="EMBL" id="MUO40801.1"/>
    </source>
</evidence>
<protein>
    <submittedName>
        <fullName evidence="3">Glyoxalase/bleomycin resistance/dioxygenase family protein</fullName>
    </submittedName>
</protein>
<dbReference type="AlphaFoldDB" id="A0ABD6HDF9"/>